<evidence type="ECO:0000256" key="1">
    <source>
        <dbReference type="SAM" id="Phobius"/>
    </source>
</evidence>
<dbReference type="InterPro" id="IPR008020">
    <property type="entry name" value="G8P"/>
</dbReference>
<dbReference type="SUPFAM" id="SSF57987">
    <property type="entry name" value="Inovirus (filamentous phage) major coat protein"/>
    <property type="match status" value="1"/>
</dbReference>
<dbReference type="Gene3D" id="1.20.5.80">
    <property type="match status" value="1"/>
</dbReference>
<keyword evidence="1" id="KW-1133">Transmembrane helix</keyword>
<dbReference type="AlphaFoldDB" id="A0A151KTB5"/>
<feature type="chain" id="PRO_5007583536" description="Phage coat protein" evidence="2">
    <location>
        <begin position="29"/>
        <end position="78"/>
    </location>
</feature>
<keyword evidence="2" id="KW-0732">Signal</keyword>
<feature type="transmembrane region" description="Helical" evidence="1">
    <location>
        <begin position="52"/>
        <end position="69"/>
    </location>
</feature>
<keyword evidence="1" id="KW-0472">Membrane</keyword>
<gene>
    <name evidence="3" type="ORF">ATY37_06540</name>
</gene>
<evidence type="ECO:0000256" key="2">
    <source>
        <dbReference type="SAM" id="SignalP"/>
    </source>
</evidence>
<dbReference type="PIRSF" id="PIRSF004117">
    <property type="entry name" value="Phage_coat_B"/>
    <property type="match status" value="1"/>
</dbReference>
<dbReference type="InterPro" id="IPR023390">
    <property type="entry name" value="Phage_M13_G8P_capsid_dom_sf"/>
</dbReference>
<keyword evidence="1" id="KW-0812">Transmembrane</keyword>
<comment type="caution">
    <text evidence="3">The sequence shown here is derived from an EMBL/GenBank/DDBJ whole genome shotgun (WGS) entry which is preliminary data.</text>
</comment>
<dbReference type="EMBL" id="LOBR01000110">
    <property type="protein sequence ID" value="KYN81829.1"/>
    <property type="molecule type" value="Genomic_DNA"/>
</dbReference>
<evidence type="ECO:0000313" key="4">
    <source>
        <dbReference type="Proteomes" id="UP000075346"/>
    </source>
</evidence>
<dbReference type="Proteomes" id="UP000075346">
    <property type="component" value="Unassembled WGS sequence"/>
</dbReference>
<organism evidence="3 4">
    <name type="scientific">Vibrio cidicii</name>
    <dbReference type="NCBI Taxonomy" id="1763883"/>
    <lineage>
        <taxon>Bacteria</taxon>
        <taxon>Pseudomonadati</taxon>
        <taxon>Pseudomonadota</taxon>
        <taxon>Gammaproteobacteria</taxon>
        <taxon>Vibrionales</taxon>
        <taxon>Vibrionaceae</taxon>
        <taxon>Vibrio</taxon>
    </lineage>
</organism>
<protein>
    <recommendedName>
        <fullName evidence="5">Phage coat protein</fullName>
    </recommendedName>
</protein>
<sequence length="78" mass="8000">MDNVKNIFTKKRIAAGALVLAASGSANAALPQAVTDAFTSVGTLVSDMESAAWPIVTLMVVAFAAIGLFKKFANKAVS</sequence>
<accession>A0A151KTB5</accession>
<evidence type="ECO:0000313" key="3">
    <source>
        <dbReference type="EMBL" id="KYN81829.1"/>
    </source>
</evidence>
<proteinExistence type="predicted"/>
<evidence type="ECO:0008006" key="5">
    <source>
        <dbReference type="Google" id="ProtNLM"/>
    </source>
</evidence>
<feature type="signal peptide" evidence="2">
    <location>
        <begin position="1"/>
        <end position="28"/>
    </location>
</feature>
<dbReference type="RefSeq" id="WP_061898046.1">
    <property type="nucleotide sequence ID" value="NZ_LOBR01000110.1"/>
</dbReference>
<name>A0A151KTB5_9VIBR</name>
<reference evidence="4" key="1">
    <citation type="submission" date="2015-12" db="EMBL/GenBank/DDBJ databases">
        <authorList>
            <person name="Shamseldin A."/>
            <person name="Moawad H."/>
            <person name="Abd El-Rahim W.M."/>
            <person name="Sadowsky M.J."/>
        </authorList>
    </citation>
    <scope>NUCLEOTIDE SEQUENCE [LARGE SCALE GENOMIC DNA]</scope>
    <source>
        <strain evidence="4">2538-88</strain>
    </source>
</reference>
<dbReference type="Pfam" id="PF19199">
    <property type="entry name" value="Phage_coatGP8"/>
    <property type="match status" value="1"/>
</dbReference>